<feature type="non-terminal residue" evidence="2">
    <location>
        <position position="953"/>
    </location>
</feature>
<dbReference type="Proteomes" id="UP000284702">
    <property type="component" value="Unassembled WGS sequence"/>
</dbReference>
<gene>
    <name evidence="2" type="ORF">B5M09_010834</name>
</gene>
<proteinExistence type="predicted"/>
<evidence type="ECO:0000313" key="3">
    <source>
        <dbReference type="Proteomes" id="UP000284702"/>
    </source>
</evidence>
<name>A0A425CSV1_APHAT</name>
<evidence type="ECO:0000313" key="2">
    <source>
        <dbReference type="EMBL" id="RQM20137.1"/>
    </source>
</evidence>
<reference evidence="2" key="1">
    <citation type="submission" date="2018-07" db="EMBL/GenBank/DDBJ databases">
        <title>Annotation of Aphanomyces astaci genome assembly.</title>
        <authorList>
            <person name="Studholme D.J."/>
        </authorList>
    </citation>
    <scope>NUCLEOTIDE SEQUENCE [LARGE SCALE GENOMIC DNA]</scope>
    <source>
        <strain evidence="2">Pc</strain>
    </source>
</reference>
<feature type="region of interest" description="Disordered" evidence="1">
    <location>
        <begin position="367"/>
        <end position="393"/>
    </location>
</feature>
<dbReference type="VEuPathDB" id="FungiDB:H257_18769"/>
<accession>A0A425CSV1</accession>
<sequence>MEPELATPRALVPPTTYDPQQGSLSDRTLDDGFYTASAAAANPQPEAATEPMASLPREQALPRIPETSGQQQGYPLGAAYGGLPAQSYRPLARQSSRVGSGSSMVMSIVAPNYHGVPTTTTRQPGQVPAYHGRQSLMGIIHGGQRVAPSQHTSFHHHVYAAPVQAQSQGWVDDVRAREHALQQHEMQLAAHRERIEADRRQAHFEWEQRQMHQAAAQYKYAVEQDATAHTAQFKANLEREASGYKAHLDMEQQRAFNNANLNWQQMQQQQHQQQQQLWQQQQQEARTTMDERLAAMRQEERARYNAQLRAAGVDVSAEDDAGVNIPTEGTAENTQLPGSPITSGVGEAPPGSFEDGSTFYTMGSRPMSATVRHPTPTSPLPQSTAAPLISGYTPTKPPVYGKDGFRERDQQKFAKRFIVYARSQDAISVSSGVRIGTVSMSSCMTAEALAHHARFQFDRPIEDIRETEWEAMFEAAMLIPTSSKAVVVALLKQLSMDNTLLRTSDRMTDWQARYMDILTDEAAVDIDYFHPKAVIQALMYGIKPDGAKALVRNSYDFDDKEIKFNISKFWSHVRGVLSNVLPAMAAEADALRAKGISNKKRAEAVPAPATVLAAEVKRLQDNATLTAAEVKRLTLEASARPAGGGRGGGGCGSRPRAPPTSVSCWSCKGPHYLNDCPTASESTKLAIAKTKRDETRKKPAWSKRLKEPGLPHGTLPGRVNDEDITAMVPVLLDSGSDCAAIISRGLATRLSKRTGGGEMLTASMPQPMEGFGQVPMLLTRYMLVNKIVLGMADGPITLLHVSAWIDETDAGANITLGRKVMETLGYDLEGFLQIAREQRDVWDLADTVATDDSAPTALQRVFKTWHRGTVDEPDPVVDDEDDNSAAYAPDADHDTIVKELLLDAVRAAQANGLSEAGTREVHSLVMAAIDVFRVAPRNEPPVAIEPLKVVLQQ</sequence>
<dbReference type="AlphaFoldDB" id="A0A425CSV1"/>
<protein>
    <recommendedName>
        <fullName evidence="4">Peptidase A2 domain-containing protein</fullName>
    </recommendedName>
</protein>
<evidence type="ECO:0000256" key="1">
    <source>
        <dbReference type="SAM" id="MobiDB-lite"/>
    </source>
</evidence>
<comment type="caution">
    <text evidence="2">The sequence shown here is derived from an EMBL/GenBank/DDBJ whole genome shotgun (WGS) entry which is preliminary data.</text>
</comment>
<evidence type="ECO:0008006" key="4">
    <source>
        <dbReference type="Google" id="ProtNLM"/>
    </source>
</evidence>
<dbReference type="EMBL" id="MZMZ02004024">
    <property type="protein sequence ID" value="RQM20137.1"/>
    <property type="molecule type" value="Genomic_DNA"/>
</dbReference>
<feature type="compositionally biased region" description="Polar residues" evidence="1">
    <location>
        <begin position="17"/>
        <end position="26"/>
    </location>
</feature>
<keyword evidence="3" id="KW-1185">Reference proteome</keyword>
<feature type="compositionally biased region" description="Low complexity" evidence="1">
    <location>
        <begin position="35"/>
        <end position="51"/>
    </location>
</feature>
<feature type="region of interest" description="Disordered" evidence="1">
    <location>
        <begin position="1"/>
        <end position="54"/>
    </location>
</feature>
<feature type="region of interest" description="Disordered" evidence="1">
    <location>
        <begin position="689"/>
        <end position="718"/>
    </location>
</feature>
<organism evidence="2 3">
    <name type="scientific">Aphanomyces astaci</name>
    <name type="common">Crayfish plague agent</name>
    <dbReference type="NCBI Taxonomy" id="112090"/>
    <lineage>
        <taxon>Eukaryota</taxon>
        <taxon>Sar</taxon>
        <taxon>Stramenopiles</taxon>
        <taxon>Oomycota</taxon>
        <taxon>Saprolegniomycetes</taxon>
        <taxon>Saprolegniales</taxon>
        <taxon>Verrucalvaceae</taxon>
        <taxon>Aphanomyces</taxon>
    </lineage>
</organism>